<dbReference type="InterPro" id="IPR005524">
    <property type="entry name" value="DUF318"/>
</dbReference>
<comment type="similarity">
    <text evidence="2">Belongs to the UPF0718 family.</text>
</comment>
<dbReference type="PANTHER" id="PTHR34184:SF4">
    <property type="entry name" value="UPF0718 PROTEIN YCGR"/>
    <property type="match status" value="1"/>
</dbReference>
<evidence type="ECO:0000256" key="1">
    <source>
        <dbReference type="ARBA" id="ARBA00004651"/>
    </source>
</evidence>
<accession>A0A1L7CEX0</accession>
<proteinExistence type="inferred from homology"/>
<keyword evidence="4 7" id="KW-0812">Transmembrane</keyword>
<feature type="transmembrane region" description="Helical" evidence="7">
    <location>
        <begin position="15"/>
        <end position="34"/>
    </location>
</feature>
<dbReference type="EMBL" id="CP009245">
    <property type="protein sequence ID" value="APT84377.1"/>
    <property type="molecule type" value="Genomic_DNA"/>
</dbReference>
<evidence type="ECO:0000256" key="6">
    <source>
        <dbReference type="ARBA" id="ARBA00023136"/>
    </source>
</evidence>
<organism evidence="8 9">
    <name type="scientific">Corynebacterium aquilae DSM 44791</name>
    <dbReference type="NCBI Taxonomy" id="1431546"/>
    <lineage>
        <taxon>Bacteria</taxon>
        <taxon>Bacillati</taxon>
        <taxon>Actinomycetota</taxon>
        <taxon>Actinomycetes</taxon>
        <taxon>Mycobacteriales</taxon>
        <taxon>Corynebacteriaceae</taxon>
        <taxon>Corynebacterium</taxon>
    </lineage>
</organism>
<keyword evidence="5 7" id="KW-1133">Transmembrane helix</keyword>
<evidence type="ECO:0000256" key="7">
    <source>
        <dbReference type="SAM" id="Phobius"/>
    </source>
</evidence>
<feature type="transmembrane region" description="Helical" evidence="7">
    <location>
        <begin position="164"/>
        <end position="185"/>
    </location>
</feature>
<feature type="transmembrane region" description="Helical" evidence="7">
    <location>
        <begin position="288"/>
        <end position="310"/>
    </location>
</feature>
<evidence type="ECO:0000256" key="5">
    <source>
        <dbReference type="ARBA" id="ARBA00022989"/>
    </source>
</evidence>
<dbReference type="PANTHER" id="PTHR34184">
    <property type="entry name" value="UPF0718 PROTEIN YCGR"/>
    <property type="match status" value="1"/>
</dbReference>
<feature type="transmembrane region" description="Helical" evidence="7">
    <location>
        <begin position="330"/>
        <end position="350"/>
    </location>
</feature>
<keyword evidence="3" id="KW-1003">Cell membrane</keyword>
<dbReference type="GO" id="GO:0005886">
    <property type="term" value="C:plasma membrane"/>
    <property type="evidence" value="ECO:0007669"/>
    <property type="project" value="UniProtKB-SubCell"/>
</dbReference>
<evidence type="ECO:0000256" key="4">
    <source>
        <dbReference type="ARBA" id="ARBA00022692"/>
    </source>
</evidence>
<evidence type="ECO:0000256" key="2">
    <source>
        <dbReference type="ARBA" id="ARBA00006386"/>
    </source>
</evidence>
<gene>
    <name evidence="8" type="ORF">CAQU_04040</name>
</gene>
<dbReference type="AlphaFoldDB" id="A0A1L7CEX0"/>
<evidence type="ECO:0000313" key="9">
    <source>
        <dbReference type="Proteomes" id="UP000185478"/>
    </source>
</evidence>
<evidence type="ECO:0000256" key="3">
    <source>
        <dbReference type="ARBA" id="ARBA00022475"/>
    </source>
</evidence>
<evidence type="ECO:0000313" key="8">
    <source>
        <dbReference type="EMBL" id="APT84377.1"/>
    </source>
</evidence>
<feature type="transmembrane region" description="Helical" evidence="7">
    <location>
        <begin position="264"/>
        <end position="281"/>
    </location>
</feature>
<keyword evidence="6 7" id="KW-0472">Membrane</keyword>
<protein>
    <recommendedName>
        <fullName evidence="10">Permease</fullName>
    </recommendedName>
</protein>
<sequence length="353" mass="36319">MPPGAGRAARFPRRILVAIAIAVVGCVIAWWSQLGTGPGSAADPLVDLSGKAQSWAILTVAITLQALPFLVLGVLVSAAIATVAPVELIRRITPRSSFLTVPLTTTAAIALPGCECSSVPVARSLMSRGISPAAALSFMLAAPSLNPVVIVSTAVAFYDLPAMAWARFGASFVAVLLAGWLWLAVGDNSGLKKRIAGVSDENEAGCNCAHPVAEAGSSRRVAFVHAALADLTQAGGFLVIGAMIAAMVKVFVPITWFVTVGKEPLMAIALMAVLAILLALCSEADAFVAASFTAVSPTAQLVFLVVGPVIDIKLISMQSGTFGAAFTRRFVAVVAVCAIVSAMFVGFVVFGRL</sequence>
<dbReference type="Pfam" id="PF03773">
    <property type="entry name" value="ArsP_1"/>
    <property type="match status" value="1"/>
</dbReference>
<feature type="transmembrane region" description="Helical" evidence="7">
    <location>
        <begin position="133"/>
        <end position="158"/>
    </location>
</feature>
<evidence type="ECO:0008006" key="10">
    <source>
        <dbReference type="Google" id="ProtNLM"/>
    </source>
</evidence>
<dbReference type="InterPro" id="IPR052923">
    <property type="entry name" value="UPF0718"/>
</dbReference>
<dbReference type="Proteomes" id="UP000185478">
    <property type="component" value="Chromosome"/>
</dbReference>
<reference evidence="8 9" key="1">
    <citation type="submission" date="2014-08" db="EMBL/GenBank/DDBJ databases">
        <title>Complete genome sequence of Corynebacterium aquilae S-613T(T) (=DSM 44791(T)), isolated from the choana of a healthy golden eagle.</title>
        <authorList>
            <person name="Ruckert C."/>
            <person name="Albersmeier A."/>
            <person name="Winkler A."/>
            <person name="Kalinowski J."/>
        </authorList>
    </citation>
    <scope>NUCLEOTIDE SEQUENCE [LARGE SCALE GENOMIC DNA]</scope>
    <source>
        <strain evidence="8 9">S-613</strain>
    </source>
</reference>
<keyword evidence="9" id="KW-1185">Reference proteome</keyword>
<comment type="subcellular location">
    <subcellularLocation>
        <location evidence="1">Cell membrane</location>
        <topology evidence="1">Multi-pass membrane protein</topology>
    </subcellularLocation>
</comment>
<dbReference type="STRING" id="1431546.CAQU_04040"/>
<dbReference type="KEGG" id="caqu:CAQU_04040"/>
<feature type="transmembrane region" description="Helical" evidence="7">
    <location>
        <begin position="54"/>
        <end position="86"/>
    </location>
</feature>
<feature type="transmembrane region" description="Helical" evidence="7">
    <location>
        <begin position="237"/>
        <end position="258"/>
    </location>
</feature>
<name>A0A1L7CEX0_9CORY</name>
<dbReference type="PROSITE" id="PS51257">
    <property type="entry name" value="PROKAR_LIPOPROTEIN"/>
    <property type="match status" value="1"/>
</dbReference>